<feature type="transmembrane region" description="Helical" evidence="16">
    <location>
        <begin position="297"/>
        <end position="317"/>
    </location>
</feature>
<evidence type="ECO:0000256" key="17">
    <source>
        <dbReference type="SAM" id="SignalP"/>
    </source>
</evidence>
<evidence type="ECO:0000256" key="12">
    <source>
        <dbReference type="ARBA" id="ARBA00023288"/>
    </source>
</evidence>
<feature type="transmembrane region" description="Helical" evidence="16">
    <location>
        <begin position="211"/>
        <end position="233"/>
    </location>
</feature>
<dbReference type="PANTHER" id="PTHR33048:SF143">
    <property type="entry name" value="EXTRACELLULAR MEMBRANE PROTEIN CFEM DOMAIN-CONTAINING PROTEIN-RELATED"/>
    <property type="match status" value="1"/>
</dbReference>
<evidence type="ECO:0000256" key="2">
    <source>
        <dbReference type="ARBA" id="ARBA00004589"/>
    </source>
</evidence>
<comment type="caution">
    <text evidence="14">Lacks conserved residue(s) required for the propagation of feature annotation.</text>
</comment>
<evidence type="ECO:0000256" key="13">
    <source>
        <dbReference type="ARBA" id="ARBA00038359"/>
    </source>
</evidence>
<keyword evidence="8 17" id="KW-0732">Signal</keyword>
<feature type="compositionally biased region" description="Acidic residues" evidence="15">
    <location>
        <begin position="410"/>
        <end position="423"/>
    </location>
</feature>
<evidence type="ECO:0000256" key="15">
    <source>
        <dbReference type="SAM" id="MobiDB-lite"/>
    </source>
</evidence>
<sequence length="500" mass="54587">MRGGWGYLLVLATLLFSLCQASLIEYTAEIPSCGLSCLLQAIPASACHTFTNETCICTDPDLLAAVTECATKKCGVLDQLKFAQIQEQACNKPQRRRSMVDEYVFAGLDIITLICIIIRICVRYSMTSTMEIDDWVVVVMVLVWAPFLALGHYIRIVALGRDIWDVDPETVTSVLRITFVDELLYILVLSLCRIAVVMFLLRVFDVPRVRAVAWAVIGWIVLYAVAVIAATIFQCVPVDYNWLGWTGEFGGPHRCIDVNALSFAAAAIGIAQDLAVLVLPLPVIVHLNMAFRKRVQTVIMFSLGILVVITSAVRLRYLVKFETSANPTWDNVDAIMWTHIEVSVSVIVVCLPAIRAALLSVAPRLLGSTRAKTPGGGASSSGKGAPFSGPSGAGSSALSRRSRARRERYEDLDDELGPADDIELAISPTSRRSPGGGDDEFKDGDILHYHSNESRDVILENNAGAAHSRGKDEGRPAFRNFNHPPGRGRAESLGQGRIKT</sequence>
<feature type="disulfide bond" evidence="14">
    <location>
        <begin position="57"/>
        <end position="90"/>
    </location>
</feature>
<dbReference type="AlphaFoldDB" id="A0AAW0R517"/>
<feature type="transmembrane region" description="Helical" evidence="16">
    <location>
        <begin position="183"/>
        <end position="204"/>
    </location>
</feature>
<organism evidence="19 20">
    <name type="scientific">Apiospora kogelbergensis</name>
    <dbReference type="NCBI Taxonomy" id="1337665"/>
    <lineage>
        <taxon>Eukaryota</taxon>
        <taxon>Fungi</taxon>
        <taxon>Dikarya</taxon>
        <taxon>Ascomycota</taxon>
        <taxon>Pezizomycotina</taxon>
        <taxon>Sordariomycetes</taxon>
        <taxon>Xylariomycetidae</taxon>
        <taxon>Amphisphaeriales</taxon>
        <taxon>Apiosporaceae</taxon>
        <taxon>Apiospora</taxon>
    </lineage>
</organism>
<feature type="signal peptide" evidence="17">
    <location>
        <begin position="1"/>
        <end position="21"/>
    </location>
</feature>
<keyword evidence="11 14" id="KW-1015">Disulfide bond</keyword>
<evidence type="ECO:0000256" key="7">
    <source>
        <dbReference type="ARBA" id="ARBA00022692"/>
    </source>
</evidence>
<keyword evidence="10 16" id="KW-0472">Membrane</keyword>
<feature type="compositionally biased region" description="Basic and acidic residues" evidence="15">
    <location>
        <begin position="443"/>
        <end position="458"/>
    </location>
</feature>
<evidence type="ECO:0000256" key="9">
    <source>
        <dbReference type="ARBA" id="ARBA00022989"/>
    </source>
</evidence>
<evidence type="ECO:0000256" key="11">
    <source>
        <dbReference type="ARBA" id="ARBA00023157"/>
    </source>
</evidence>
<evidence type="ECO:0000313" key="19">
    <source>
        <dbReference type="EMBL" id="KAK8124017.1"/>
    </source>
</evidence>
<comment type="similarity">
    <text evidence="4">Belongs to the RBT5 family.</text>
</comment>
<comment type="caution">
    <text evidence="19">The sequence shown here is derived from an EMBL/GenBank/DDBJ whole genome shotgun (WGS) entry which is preliminary data.</text>
</comment>
<dbReference type="PROSITE" id="PS52012">
    <property type="entry name" value="CFEM"/>
    <property type="match status" value="1"/>
</dbReference>
<evidence type="ECO:0000256" key="3">
    <source>
        <dbReference type="ARBA" id="ARBA00004613"/>
    </source>
</evidence>
<evidence type="ECO:0000256" key="1">
    <source>
        <dbReference type="ARBA" id="ARBA00004141"/>
    </source>
</evidence>
<evidence type="ECO:0000256" key="6">
    <source>
        <dbReference type="ARBA" id="ARBA00022622"/>
    </source>
</evidence>
<keyword evidence="12" id="KW-0449">Lipoprotein</keyword>
<evidence type="ECO:0000256" key="4">
    <source>
        <dbReference type="ARBA" id="ARBA00010031"/>
    </source>
</evidence>
<keyword evidence="6" id="KW-0325">Glycoprotein</keyword>
<dbReference type="SMART" id="SM00747">
    <property type="entry name" value="CFEM"/>
    <property type="match status" value="1"/>
</dbReference>
<feature type="transmembrane region" description="Helical" evidence="16">
    <location>
        <begin position="337"/>
        <end position="362"/>
    </location>
</feature>
<comment type="subcellular location">
    <subcellularLocation>
        <location evidence="2">Membrane</location>
        <topology evidence="2">Lipid-anchor</topology>
        <topology evidence="2">GPI-anchor</topology>
    </subcellularLocation>
    <subcellularLocation>
        <location evidence="1">Membrane</location>
        <topology evidence="1">Multi-pass membrane protein</topology>
    </subcellularLocation>
    <subcellularLocation>
        <location evidence="3">Secreted</location>
    </subcellularLocation>
</comment>
<dbReference type="Pfam" id="PF20684">
    <property type="entry name" value="Fung_rhodopsin"/>
    <property type="match status" value="1"/>
</dbReference>
<feature type="transmembrane region" description="Helical" evidence="16">
    <location>
        <begin position="103"/>
        <end position="122"/>
    </location>
</feature>
<dbReference type="GO" id="GO:0098552">
    <property type="term" value="C:side of membrane"/>
    <property type="evidence" value="ECO:0007669"/>
    <property type="project" value="UniProtKB-KW"/>
</dbReference>
<keyword evidence="6" id="KW-0336">GPI-anchor</keyword>
<feature type="transmembrane region" description="Helical" evidence="16">
    <location>
        <begin position="260"/>
        <end position="285"/>
    </location>
</feature>
<protein>
    <recommendedName>
        <fullName evidence="18">CFEM domain-containing protein</fullName>
    </recommendedName>
</protein>
<feature type="region of interest" description="Disordered" evidence="15">
    <location>
        <begin position="370"/>
        <end position="500"/>
    </location>
</feature>
<dbReference type="PANTHER" id="PTHR33048">
    <property type="entry name" value="PTH11-LIKE INTEGRAL MEMBRANE PROTEIN (AFU_ORTHOLOGUE AFUA_5G11245)"/>
    <property type="match status" value="1"/>
</dbReference>
<dbReference type="Proteomes" id="UP001392437">
    <property type="component" value="Unassembled WGS sequence"/>
</dbReference>
<keyword evidence="7 16" id="KW-0812">Transmembrane</keyword>
<dbReference type="InterPro" id="IPR008427">
    <property type="entry name" value="Extracellular_membr_CFEM_dom"/>
</dbReference>
<evidence type="ECO:0000256" key="8">
    <source>
        <dbReference type="ARBA" id="ARBA00022729"/>
    </source>
</evidence>
<evidence type="ECO:0000256" key="10">
    <source>
        <dbReference type="ARBA" id="ARBA00023136"/>
    </source>
</evidence>
<gene>
    <name evidence="19" type="ORF">PG999_003935</name>
</gene>
<feature type="domain" description="CFEM" evidence="18">
    <location>
        <begin position="5"/>
        <end position="115"/>
    </location>
</feature>
<evidence type="ECO:0000256" key="14">
    <source>
        <dbReference type="PROSITE-ProRule" id="PRU01356"/>
    </source>
</evidence>
<keyword evidence="9 16" id="KW-1133">Transmembrane helix</keyword>
<evidence type="ECO:0000256" key="16">
    <source>
        <dbReference type="SAM" id="Phobius"/>
    </source>
</evidence>
<feature type="transmembrane region" description="Helical" evidence="16">
    <location>
        <begin position="134"/>
        <end position="154"/>
    </location>
</feature>
<dbReference type="Pfam" id="PF05730">
    <property type="entry name" value="CFEM"/>
    <property type="match status" value="1"/>
</dbReference>
<evidence type="ECO:0000259" key="18">
    <source>
        <dbReference type="PROSITE" id="PS52012"/>
    </source>
</evidence>
<accession>A0AAW0R517</accession>
<keyword evidence="5" id="KW-0964">Secreted</keyword>
<dbReference type="InterPro" id="IPR049326">
    <property type="entry name" value="Rhodopsin_dom_fungi"/>
</dbReference>
<reference evidence="19 20" key="1">
    <citation type="submission" date="2023-01" db="EMBL/GenBank/DDBJ databases">
        <title>Analysis of 21 Apiospora genomes using comparative genomics revels a genus with tremendous synthesis potential of carbohydrate active enzymes and secondary metabolites.</title>
        <authorList>
            <person name="Sorensen T."/>
        </authorList>
    </citation>
    <scope>NUCLEOTIDE SEQUENCE [LARGE SCALE GENOMIC DNA]</scope>
    <source>
        <strain evidence="19 20">CBS 117206</strain>
    </source>
</reference>
<keyword evidence="20" id="KW-1185">Reference proteome</keyword>
<feature type="chain" id="PRO_5043855637" description="CFEM domain-containing protein" evidence="17">
    <location>
        <begin position="22"/>
        <end position="500"/>
    </location>
</feature>
<dbReference type="InterPro" id="IPR052337">
    <property type="entry name" value="SAT4-like"/>
</dbReference>
<feature type="compositionally biased region" description="Low complexity" evidence="15">
    <location>
        <begin position="380"/>
        <end position="399"/>
    </location>
</feature>
<comment type="similarity">
    <text evidence="13">Belongs to the SAT4 family.</text>
</comment>
<evidence type="ECO:0000256" key="5">
    <source>
        <dbReference type="ARBA" id="ARBA00022525"/>
    </source>
</evidence>
<dbReference type="GO" id="GO:0005576">
    <property type="term" value="C:extracellular region"/>
    <property type="evidence" value="ECO:0007669"/>
    <property type="project" value="UniProtKB-SubCell"/>
</dbReference>
<proteinExistence type="inferred from homology"/>
<name>A0AAW0R517_9PEZI</name>
<evidence type="ECO:0000313" key="20">
    <source>
        <dbReference type="Proteomes" id="UP001392437"/>
    </source>
</evidence>
<dbReference type="EMBL" id="JAQQWP010000003">
    <property type="protein sequence ID" value="KAK8124017.1"/>
    <property type="molecule type" value="Genomic_DNA"/>
</dbReference>